<gene>
    <name evidence="2" type="ORF">NC653_011824</name>
</gene>
<protein>
    <recommendedName>
        <fullName evidence="4">Retrotransposon gag protein</fullName>
    </recommendedName>
</protein>
<dbReference type="Proteomes" id="UP001164929">
    <property type="component" value="Chromosome 4"/>
</dbReference>
<keyword evidence="1" id="KW-0472">Membrane</keyword>
<accession>A0AAD6R384</accession>
<sequence>MIDHPKYCKYHQIVSHPIEKCFVLKDLIIHMENEGKIQLNGGEETTIKKMTMVSLRSFNPILVSNLLSLMIYYKKHFLFNLKWI</sequence>
<keyword evidence="3" id="KW-1185">Reference proteome</keyword>
<evidence type="ECO:0000256" key="1">
    <source>
        <dbReference type="SAM" id="Phobius"/>
    </source>
</evidence>
<name>A0AAD6R384_9ROSI</name>
<evidence type="ECO:0000313" key="2">
    <source>
        <dbReference type="EMBL" id="KAJ7001530.1"/>
    </source>
</evidence>
<dbReference type="AlphaFoldDB" id="A0AAD6R384"/>
<keyword evidence="1" id="KW-0812">Transmembrane</keyword>
<evidence type="ECO:0008006" key="4">
    <source>
        <dbReference type="Google" id="ProtNLM"/>
    </source>
</evidence>
<dbReference type="EMBL" id="JAQIZT010000004">
    <property type="protein sequence ID" value="KAJ7001530.1"/>
    <property type="molecule type" value="Genomic_DNA"/>
</dbReference>
<organism evidence="2 3">
    <name type="scientific">Populus alba x Populus x berolinensis</name>
    <dbReference type="NCBI Taxonomy" id="444605"/>
    <lineage>
        <taxon>Eukaryota</taxon>
        <taxon>Viridiplantae</taxon>
        <taxon>Streptophyta</taxon>
        <taxon>Embryophyta</taxon>
        <taxon>Tracheophyta</taxon>
        <taxon>Spermatophyta</taxon>
        <taxon>Magnoliopsida</taxon>
        <taxon>eudicotyledons</taxon>
        <taxon>Gunneridae</taxon>
        <taxon>Pentapetalae</taxon>
        <taxon>rosids</taxon>
        <taxon>fabids</taxon>
        <taxon>Malpighiales</taxon>
        <taxon>Salicaceae</taxon>
        <taxon>Saliceae</taxon>
        <taxon>Populus</taxon>
    </lineage>
</organism>
<keyword evidence="1" id="KW-1133">Transmembrane helix</keyword>
<evidence type="ECO:0000313" key="3">
    <source>
        <dbReference type="Proteomes" id="UP001164929"/>
    </source>
</evidence>
<reference evidence="2 3" key="1">
    <citation type="journal article" date="2023" name="Mol. Ecol. Resour.">
        <title>Chromosome-level genome assembly of a triploid poplar Populus alba 'Berolinensis'.</title>
        <authorList>
            <person name="Chen S."/>
            <person name="Yu Y."/>
            <person name="Wang X."/>
            <person name="Wang S."/>
            <person name="Zhang T."/>
            <person name="Zhou Y."/>
            <person name="He R."/>
            <person name="Meng N."/>
            <person name="Wang Y."/>
            <person name="Liu W."/>
            <person name="Liu Z."/>
            <person name="Liu J."/>
            <person name="Guo Q."/>
            <person name="Huang H."/>
            <person name="Sederoff R.R."/>
            <person name="Wang G."/>
            <person name="Qu G."/>
            <person name="Chen S."/>
        </authorList>
    </citation>
    <scope>NUCLEOTIDE SEQUENCE [LARGE SCALE GENOMIC DNA]</scope>
    <source>
        <strain evidence="2">SC-2020</strain>
    </source>
</reference>
<proteinExistence type="predicted"/>
<feature type="transmembrane region" description="Helical" evidence="1">
    <location>
        <begin position="57"/>
        <end position="73"/>
    </location>
</feature>
<comment type="caution">
    <text evidence="2">The sequence shown here is derived from an EMBL/GenBank/DDBJ whole genome shotgun (WGS) entry which is preliminary data.</text>
</comment>